<reference evidence="2" key="2">
    <citation type="submission" date="2022-01" db="EMBL/GenBank/DDBJ databases">
        <title>Novel bile acid biosynthetic pathways are enriched in the microbiome of centenarians.</title>
        <authorList>
            <person name="Sato Y."/>
            <person name="Atarashi K."/>
            <person name="Plichta R.D."/>
            <person name="Arai Y."/>
            <person name="Sasajima S."/>
            <person name="Kearney M.S."/>
            <person name="Suda W."/>
            <person name="Takeshita K."/>
            <person name="Sasaki T."/>
            <person name="Okamoto S."/>
            <person name="Skelly N.A."/>
            <person name="Okamura Y."/>
            <person name="Vlamakis H."/>
            <person name="Li Y."/>
            <person name="Tanoue T."/>
            <person name="Takei H."/>
            <person name="Nittono H."/>
            <person name="Narushima S."/>
            <person name="Irie J."/>
            <person name="Itoh H."/>
            <person name="Moriya K."/>
            <person name="Sugiura Y."/>
            <person name="Suematsu M."/>
            <person name="Moritoki N."/>
            <person name="Shibata S."/>
            <person name="Littman R.D."/>
            <person name="Fischbach A.M."/>
            <person name="Uwamino Y."/>
            <person name="Inoue T."/>
            <person name="Honda A."/>
            <person name="Hattori M."/>
            <person name="Murai T."/>
            <person name="Xavier J.R."/>
            <person name="Hirose N."/>
            <person name="Honda K."/>
        </authorList>
    </citation>
    <scope>NUCLEOTIDE SEQUENCE</scope>
    <source>
        <strain evidence="2">CE91-St12</strain>
    </source>
</reference>
<reference evidence="1 4" key="1">
    <citation type="submission" date="2019-06" db="EMBL/GenBank/DDBJ databases">
        <title>Complete genome sequence of Bacteroides uniformis NBRC 113350.</title>
        <authorList>
            <person name="Miura T."/>
            <person name="Furukawa M."/>
            <person name="Shimamura M."/>
            <person name="Ohyama Y."/>
            <person name="Yamazoe A."/>
            <person name="Kawasaki H."/>
        </authorList>
    </citation>
    <scope>NUCLEOTIDE SEQUENCE [LARGE SCALE GENOMIC DNA]</scope>
    <source>
        <strain evidence="1 4">NBRC 113350</strain>
    </source>
</reference>
<sequence>MTMKKLGKIKLDQLNKAELSEKELNRLLGGENCCLCACAGPSGPVDNFNANVAGSLYSPSWTGGTHGSHSM</sequence>
<evidence type="ECO:0000313" key="2">
    <source>
        <dbReference type="EMBL" id="GKH13370.1"/>
    </source>
</evidence>
<dbReference type="NCBIfam" id="TIGR04149">
    <property type="entry name" value="GG_sam_targ_CFB"/>
    <property type="match status" value="1"/>
</dbReference>
<dbReference type="EMBL" id="AP019724">
    <property type="protein sequence ID" value="BBK87253.1"/>
    <property type="molecule type" value="Genomic_DNA"/>
</dbReference>
<dbReference type="AlphaFoldDB" id="A0A4Y1VE90"/>
<proteinExistence type="predicted"/>
<dbReference type="InterPro" id="IPR026408">
    <property type="entry name" value="GG_sam_targ_CFB"/>
</dbReference>
<dbReference type="EMBL" id="BQNL01000001">
    <property type="protein sequence ID" value="GKH13370.1"/>
    <property type="molecule type" value="Genomic_DNA"/>
</dbReference>
<dbReference type="KEGG" id="bun:Bun01g_16230"/>
<accession>A0A4Y1VE90</accession>
<reference evidence="3" key="3">
    <citation type="submission" date="2023-10" db="EMBL/GenBank/DDBJ databases">
        <title>Genome of Potential pathogenic bacteria in Crohn's disease.</title>
        <authorList>
            <person name="Rodriguez-Palacios A."/>
        </authorList>
    </citation>
    <scope>NUCLEOTIDE SEQUENCE</scope>
    <source>
        <strain evidence="3">CavFT-hAR50</strain>
    </source>
</reference>
<dbReference type="Proteomes" id="UP001181247">
    <property type="component" value="Unassembled WGS sequence"/>
</dbReference>
<gene>
    <name evidence="1" type="ORF">Bun01g_16230</name>
    <name evidence="2" type="ORF">CE91St12_15800</name>
    <name evidence="3" type="ORF">RVH16_19905</name>
</gene>
<name>A0A4Y1VE90_BACUN</name>
<organism evidence="1 4">
    <name type="scientific">Bacteroides uniformis</name>
    <dbReference type="NCBI Taxonomy" id="820"/>
    <lineage>
        <taxon>Bacteria</taxon>
        <taxon>Pseudomonadati</taxon>
        <taxon>Bacteroidota</taxon>
        <taxon>Bacteroidia</taxon>
        <taxon>Bacteroidales</taxon>
        <taxon>Bacteroidaceae</taxon>
        <taxon>Bacteroides</taxon>
    </lineage>
</organism>
<dbReference type="Proteomes" id="UP001055048">
    <property type="component" value="Unassembled WGS sequence"/>
</dbReference>
<dbReference type="RefSeq" id="WP_306795041.1">
    <property type="nucleotide sequence ID" value="NZ_CABKOQ010000015.1"/>
</dbReference>
<protein>
    <submittedName>
        <fullName evidence="3">TIGR04149 family rSAM-modified RiPP</fullName>
    </submittedName>
</protein>
<evidence type="ECO:0000313" key="3">
    <source>
        <dbReference type="EMBL" id="MDU0246954.1"/>
    </source>
</evidence>
<dbReference type="EMBL" id="JAWDEU010000002">
    <property type="protein sequence ID" value="MDU0246954.1"/>
    <property type="molecule type" value="Genomic_DNA"/>
</dbReference>
<evidence type="ECO:0000313" key="1">
    <source>
        <dbReference type="EMBL" id="BBK87253.1"/>
    </source>
</evidence>
<evidence type="ECO:0000313" key="4">
    <source>
        <dbReference type="Proteomes" id="UP000320533"/>
    </source>
</evidence>
<dbReference type="Proteomes" id="UP000320533">
    <property type="component" value="Chromosome"/>
</dbReference>